<dbReference type="Proteomes" id="UP001165302">
    <property type="component" value="Unassembled WGS sequence"/>
</dbReference>
<dbReference type="PANTHER" id="PTHR43804:SF9">
    <property type="entry name" value="PEPTIDE CHAIN RELEASE FACTOR HOMOLOG-RELATED"/>
    <property type="match status" value="1"/>
</dbReference>
<evidence type="ECO:0000256" key="1">
    <source>
        <dbReference type="ARBA" id="ARBA00010835"/>
    </source>
</evidence>
<feature type="coiled-coil region" evidence="2">
    <location>
        <begin position="145"/>
        <end position="179"/>
    </location>
</feature>
<feature type="domain" description="Prokaryotic-type class I peptide chain release factors" evidence="3">
    <location>
        <begin position="116"/>
        <end position="132"/>
    </location>
</feature>
<evidence type="ECO:0000313" key="4">
    <source>
        <dbReference type="EMBL" id="MCA5006470.1"/>
    </source>
</evidence>
<dbReference type="PANTHER" id="PTHR43804">
    <property type="entry name" value="LD18447P"/>
    <property type="match status" value="1"/>
</dbReference>
<dbReference type="RefSeq" id="WP_225554829.1">
    <property type="nucleotide sequence ID" value="NZ_JADEYP010000035.1"/>
</dbReference>
<dbReference type="InterPro" id="IPR050057">
    <property type="entry name" value="Prokaryotic/Mito_RF"/>
</dbReference>
<evidence type="ECO:0000256" key="2">
    <source>
        <dbReference type="SAM" id="Coils"/>
    </source>
</evidence>
<dbReference type="PROSITE" id="PS00745">
    <property type="entry name" value="RF_PROK_I"/>
    <property type="match status" value="1"/>
</dbReference>
<organism evidence="4 5">
    <name type="scientific">Sphingobacterium bovistauri</name>
    <dbReference type="NCBI Taxonomy" id="2781959"/>
    <lineage>
        <taxon>Bacteria</taxon>
        <taxon>Pseudomonadati</taxon>
        <taxon>Bacteroidota</taxon>
        <taxon>Sphingobacteriia</taxon>
        <taxon>Sphingobacteriales</taxon>
        <taxon>Sphingobacteriaceae</taxon>
        <taxon>Sphingobacterium</taxon>
    </lineage>
</organism>
<protein>
    <submittedName>
        <fullName evidence="4">Peptide chain release factor H</fullName>
    </submittedName>
</protein>
<comment type="caution">
    <text evidence="4">The sequence shown here is derived from an EMBL/GenBank/DDBJ whole genome shotgun (WGS) entry which is preliminary data.</text>
</comment>
<dbReference type="Gene3D" id="3.30.70.1660">
    <property type="match status" value="1"/>
</dbReference>
<name>A0ABS7Z8I5_9SPHI</name>
<dbReference type="Gene3D" id="3.30.160.20">
    <property type="match status" value="1"/>
</dbReference>
<proteinExistence type="inferred from homology"/>
<dbReference type="SUPFAM" id="SSF75620">
    <property type="entry name" value="Release factor"/>
    <property type="match status" value="1"/>
</dbReference>
<dbReference type="InterPro" id="IPR017509">
    <property type="entry name" value="PrfH"/>
</dbReference>
<dbReference type="Pfam" id="PF00472">
    <property type="entry name" value="RF-1"/>
    <property type="match status" value="1"/>
</dbReference>
<reference evidence="4" key="1">
    <citation type="submission" date="2020-10" db="EMBL/GenBank/DDBJ databases">
        <authorList>
            <person name="Lu T."/>
            <person name="Wang Q."/>
            <person name="Han X."/>
        </authorList>
    </citation>
    <scope>NUCLEOTIDE SEQUENCE</scope>
    <source>
        <strain evidence="4">WQ 366</strain>
    </source>
</reference>
<comment type="similarity">
    <text evidence="1">Belongs to the prokaryotic/mitochondrial release factor family.</text>
</comment>
<evidence type="ECO:0000259" key="3">
    <source>
        <dbReference type="PROSITE" id="PS00745"/>
    </source>
</evidence>
<gene>
    <name evidence="4" type="ORF">IPZ78_15080</name>
</gene>
<dbReference type="EMBL" id="JADEYP010000035">
    <property type="protein sequence ID" value="MCA5006470.1"/>
    <property type="molecule type" value="Genomic_DNA"/>
</dbReference>
<dbReference type="InterPro" id="IPR045853">
    <property type="entry name" value="Pep_chain_release_fac_I_sf"/>
</dbReference>
<sequence length="212" mass="24130">MKKQLLITSGRGPQECNLAVQHVVNRLEHEANRHKLKTEITSSEKDNGTICSLILSFQGSGVQEFAASWIGTIQWICASPVRKNHKRKNWFIAVLDIEEENTHMIDDKLIQFETMRSSGAGGQHVNKVSSAVRAYYPPLNIVVQVMDTRSQLQNKQIAIKRIKEKIAQLENSKNENLANQNWLNQAQIARGNPIRIFEGIKFIEKQKSRITT</sequence>
<evidence type="ECO:0000313" key="5">
    <source>
        <dbReference type="Proteomes" id="UP001165302"/>
    </source>
</evidence>
<dbReference type="NCBIfam" id="TIGR03072">
    <property type="entry name" value="release_prfH"/>
    <property type="match status" value="1"/>
</dbReference>
<keyword evidence="5" id="KW-1185">Reference proteome</keyword>
<keyword evidence="2" id="KW-0175">Coiled coil</keyword>
<dbReference type="InterPro" id="IPR000352">
    <property type="entry name" value="Pep_chain_release_fac_I"/>
</dbReference>
<accession>A0ABS7Z8I5</accession>